<dbReference type="PANTHER" id="PTHR23416">
    <property type="entry name" value="SIALIC ACID SYNTHASE-RELATED"/>
    <property type="match status" value="1"/>
</dbReference>
<dbReference type="Proteomes" id="UP000467560">
    <property type="component" value="Unassembled WGS sequence"/>
</dbReference>
<dbReference type="SUPFAM" id="SSF51161">
    <property type="entry name" value="Trimeric LpxA-like enzymes"/>
    <property type="match status" value="1"/>
</dbReference>
<dbReference type="PROSITE" id="PS00101">
    <property type="entry name" value="HEXAPEP_TRANSFERASES"/>
    <property type="match status" value="1"/>
</dbReference>
<comment type="caution">
    <text evidence="3">The sequence shown here is derived from an EMBL/GenBank/DDBJ whole genome shotgun (WGS) entry which is preliminary data.</text>
</comment>
<dbReference type="InterPro" id="IPR051159">
    <property type="entry name" value="Hexapeptide_acetyltransf"/>
</dbReference>
<dbReference type="InterPro" id="IPR011004">
    <property type="entry name" value="Trimer_LpxA-like_sf"/>
</dbReference>
<dbReference type="Gene3D" id="2.160.10.10">
    <property type="entry name" value="Hexapeptide repeat proteins"/>
    <property type="match status" value="1"/>
</dbReference>
<keyword evidence="1" id="KW-0808">Transferase</keyword>
<dbReference type="CDD" id="cd04647">
    <property type="entry name" value="LbH_MAT_like"/>
    <property type="match status" value="1"/>
</dbReference>
<evidence type="ECO:0000313" key="4">
    <source>
        <dbReference type="Proteomes" id="UP000467560"/>
    </source>
</evidence>
<evidence type="ECO:0000256" key="1">
    <source>
        <dbReference type="ARBA" id="ARBA00022679"/>
    </source>
</evidence>
<name>A0A7X1V4J8_STRMT</name>
<protein>
    <submittedName>
        <fullName evidence="3">Exopolysaccharide biosynthesis protein</fullName>
    </submittedName>
</protein>
<keyword evidence="2" id="KW-0677">Repeat</keyword>
<reference evidence="3 4" key="1">
    <citation type="submission" date="2019-10" db="EMBL/GenBank/DDBJ databases">
        <title>Streptococcus mitis of the oral and urogenital tracts.</title>
        <authorList>
            <person name="Price T."/>
            <person name="Mores C.R."/>
            <person name="Putonti C."/>
            <person name="Wolfe A.J."/>
        </authorList>
    </citation>
    <scope>NUCLEOTIDE SEQUENCE [LARGE SCALE GENOMIC DNA]</scope>
    <source>
        <strain evidence="3 4">SM16</strain>
    </source>
</reference>
<dbReference type="GO" id="GO:0016740">
    <property type="term" value="F:transferase activity"/>
    <property type="evidence" value="ECO:0007669"/>
    <property type="project" value="UniProtKB-KW"/>
</dbReference>
<organism evidence="3 4">
    <name type="scientific">Streptococcus mitis</name>
    <dbReference type="NCBI Taxonomy" id="28037"/>
    <lineage>
        <taxon>Bacteria</taxon>
        <taxon>Bacillati</taxon>
        <taxon>Bacillota</taxon>
        <taxon>Bacilli</taxon>
        <taxon>Lactobacillales</taxon>
        <taxon>Streptococcaceae</taxon>
        <taxon>Streptococcus</taxon>
        <taxon>Streptococcus mitis group</taxon>
    </lineage>
</organism>
<dbReference type="Gene3D" id="3.40.50.2000">
    <property type="entry name" value="Glycogen Phosphorylase B"/>
    <property type="match status" value="1"/>
</dbReference>
<dbReference type="AlphaFoldDB" id="A0A7X1V4J8"/>
<dbReference type="InterPro" id="IPR018357">
    <property type="entry name" value="Hexapep_transf_CS"/>
</dbReference>
<evidence type="ECO:0000313" key="3">
    <source>
        <dbReference type="EMBL" id="MQQ52950.1"/>
    </source>
</evidence>
<dbReference type="RefSeq" id="WP_153225660.1">
    <property type="nucleotide sequence ID" value="NZ_WIJK01000026.1"/>
</dbReference>
<accession>A0A7X1V4J8</accession>
<evidence type="ECO:0000256" key="2">
    <source>
        <dbReference type="ARBA" id="ARBA00022737"/>
    </source>
</evidence>
<dbReference type="InterPro" id="IPR001451">
    <property type="entry name" value="Hexapep"/>
</dbReference>
<dbReference type="Pfam" id="PF00132">
    <property type="entry name" value="Hexapep"/>
    <property type="match status" value="1"/>
</dbReference>
<proteinExistence type="predicted"/>
<gene>
    <name evidence="3" type="ORF">GEZ89_08355</name>
</gene>
<sequence>MDFKNSVKLLGDFHHIEISPTSSIELGTDVTFRSFVSLEVSNNAKLTLGNRVFFNDHCTIRCGKEIEIGKDTMFGDGVRIFDHNHKYSNYHIEKIQFKADKITIGKNCWIGTNVVILKGVTIGDNVIIGANALIYKDIPANSVVTAQEDLKITPRQQHQFHAFTLTASDTLEHLDYLVQELPEVAFHIAAKTNVSDYLDSFNHYENVNIYTNVHHDDILEDLLNRADIYLDINHWGEVDNIVGRALEIGKPVFSFETVVHRRDENVRVFSLEDKESMINSIRHQLANDENGD</sequence>
<dbReference type="EMBL" id="WIJK01000026">
    <property type="protein sequence ID" value="MQQ52950.1"/>
    <property type="molecule type" value="Genomic_DNA"/>
</dbReference>